<dbReference type="EMBL" id="KV918809">
    <property type="protein sequence ID" value="OSX78590.1"/>
    <property type="molecule type" value="Genomic_DNA"/>
</dbReference>
<reference evidence="2 3" key="1">
    <citation type="submission" date="2017-03" db="EMBL/GenBank/DDBJ databases">
        <title>WGS assembly of Porphyra umbilicalis.</title>
        <authorList>
            <person name="Brawley S.H."/>
            <person name="Blouin N.A."/>
            <person name="Ficko-Blean E."/>
            <person name="Wheeler G.L."/>
            <person name="Lohr M."/>
            <person name="Goodson H.V."/>
            <person name="Jenkins J.W."/>
            <person name="Blaby-Haas C.E."/>
            <person name="Helliwell K.E."/>
            <person name="Chan C."/>
            <person name="Marriage T."/>
            <person name="Bhattacharya D."/>
            <person name="Klein A.S."/>
            <person name="Badis Y."/>
            <person name="Brodie J."/>
            <person name="Cao Y."/>
            <person name="Collen J."/>
            <person name="Dittami S.M."/>
            <person name="Gachon C.M."/>
            <person name="Green B.R."/>
            <person name="Karpowicz S."/>
            <person name="Kim J.W."/>
            <person name="Kudahl U."/>
            <person name="Lin S."/>
            <person name="Michel G."/>
            <person name="Mittag M."/>
            <person name="Olson B.J."/>
            <person name="Pangilinan J."/>
            <person name="Peng Y."/>
            <person name="Qiu H."/>
            <person name="Shu S."/>
            <person name="Singer J.T."/>
            <person name="Smith A.G."/>
            <person name="Sprecher B.N."/>
            <person name="Wagner V."/>
            <person name="Wang W."/>
            <person name="Wang Z.-Y."/>
            <person name="Yan J."/>
            <person name="Yarish C."/>
            <person name="Zoeuner-Riek S."/>
            <person name="Zhuang Y."/>
            <person name="Zou Y."/>
            <person name="Lindquist E.A."/>
            <person name="Grimwood J."/>
            <person name="Barry K."/>
            <person name="Rokhsar D.S."/>
            <person name="Schmutz J."/>
            <person name="Stiller J.W."/>
            <person name="Grossman A.R."/>
            <person name="Prochnik S.E."/>
        </authorList>
    </citation>
    <scope>NUCLEOTIDE SEQUENCE [LARGE SCALE GENOMIC DNA]</scope>
    <source>
        <strain evidence="2">4086291</strain>
    </source>
</reference>
<name>A0A1X6PCX4_PORUM</name>
<feature type="region of interest" description="Disordered" evidence="1">
    <location>
        <begin position="91"/>
        <end position="124"/>
    </location>
</feature>
<dbReference type="Proteomes" id="UP000218209">
    <property type="component" value="Unassembled WGS sequence"/>
</dbReference>
<feature type="compositionally biased region" description="Gly residues" evidence="1">
    <location>
        <begin position="91"/>
        <end position="107"/>
    </location>
</feature>
<organism evidence="2 3">
    <name type="scientific">Porphyra umbilicalis</name>
    <name type="common">Purple laver</name>
    <name type="synonym">Red alga</name>
    <dbReference type="NCBI Taxonomy" id="2786"/>
    <lineage>
        <taxon>Eukaryota</taxon>
        <taxon>Rhodophyta</taxon>
        <taxon>Bangiophyceae</taxon>
        <taxon>Bangiales</taxon>
        <taxon>Bangiaceae</taxon>
        <taxon>Porphyra</taxon>
    </lineage>
</organism>
<feature type="compositionally biased region" description="Pro residues" evidence="1">
    <location>
        <begin position="108"/>
        <end position="117"/>
    </location>
</feature>
<sequence>MAPAPAGRRSTGGGDARDGGWLQRAREGAVAAAKEYRLRRGGVRRCGGTRHAAASRRAVVGGGAAAGGCAPGWEGWCGVGEPPAGTGRLGRAGGGACGAPRRGGPGWRGPPPAPPPTTHGGGRLPVTAARQRAVAAVVDAAAAARRRCRHGRGANVRRAVAPRTRSRSGPVNGRSWPLCLSLDGAITPSHAAAAVDE</sequence>
<evidence type="ECO:0000256" key="1">
    <source>
        <dbReference type="SAM" id="MobiDB-lite"/>
    </source>
</evidence>
<gene>
    <name evidence="2" type="ORF">BU14_0105s0008</name>
</gene>
<evidence type="ECO:0000313" key="2">
    <source>
        <dbReference type="EMBL" id="OSX78590.1"/>
    </source>
</evidence>
<dbReference type="AlphaFoldDB" id="A0A1X6PCX4"/>
<proteinExistence type="predicted"/>
<feature type="region of interest" description="Disordered" evidence="1">
    <location>
        <begin position="149"/>
        <end position="172"/>
    </location>
</feature>
<feature type="region of interest" description="Disordered" evidence="1">
    <location>
        <begin position="1"/>
        <end position="22"/>
    </location>
</feature>
<protein>
    <submittedName>
        <fullName evidence="2">Uncharacterized protein</fullName>
    </submittedName>
</protein>
<keyword evidence="3" id="KW-1185">Reference proteome</keyword>
<evidence type="ECO:0000313" key="3">
    <source>
        <dbReference type="Proteomes" id="UP000218209"/>
    </source>
</evidence>
<accession>A0A1X6PCX4</accession>